<dbReference type="GO" id="GO:0005524">
    <property type="term" value="F:ATP binding"/>
    <property type="evidence" value="ECO:0007669"/>
    <property type="project" value="InterPro"/>
</dbReference>
<dbReference type="InterPro" id="IPR003593">
    <property type="entry name" value="AAA+_ATPase"/>
</dbReference>
<keyword evidence="1" id="KW-0472">Membrane</keyword>
<keyword evidence="1" id="KW-1133">Transmembrane helix</keyword>
<organism evidence="3">
    <name type="scientific">Tupanvirus deep ocean</name>
    <dbReference type="NCBI Taxonomy" id="2126984"/>
    <lineage>
        <taxon>Viruses</taxon>
        <taxon>Varidnaviria</taxon>
        <taxon>Bamfordvirae</taxon>
        <taxon>Nucleocytoviricota</taxon>
        <taxon>Megaviricetes</taxon>
        <taxon>Imitervirales</taxon>
        <taxon>Mimiviridae</taxon>
        <taxon>Megamimivirinae</taxon>
        <taxon>Tupanvirus</taxon>
        <taxon>Tupanvirus altamarinense</taxon>
    </lineage>
</organism>
<dbReference type="Gene3D" id="3.40.50.300">
    <property type="entry name" value="P-loop containing nucleotide triphosphate hydrolases"/>
    <property type="match status" value="1"/>
</dbReference>
<reference evidence="3" key="1">
    <citation type="submission" date="2017-06" db="EMBL/GenBank/DDBJ databases">
        <authorList>
            <person name="Assis F.L."/>
            <person name="Abrahao J.S."/>
            <person name="Silva L."/>
            <person name="Khalil J.B."/>
            <person name="Rodrigues R."/>
            <person name="Silva L.S."/>
            <person name="Boratto P."/>
            <person name="Andrade M."/>
            <person name="Kroon E.G."/>
            <person name="Ribeiro B."/>
            <person name="Bergier I."/>
            <person name="Seligmann H."/>
            <person name="Ghigo E."/>
            <person name="Colson P."/>
            <person name="Levasseur A."/>
            <person name="Raoult D."/>
            <person name="Scola B.L."/>
        </authorList>
    </citation>
    <scope>NUCLEOTIDE SEQUENCE</scope>
    <source>
        <strain evidence="3">Deep ocean</strain>
    </source>
</reference>
<dbReference type="SMART" id="SM00382">
    <property type="entry name" value="AAA"/>
    <property type="match status" value="1"/>
</dbReference>
<evidence type="ECO:0000313" key="3">
    <source>
        <dbReference type="EMBL" id="QKU34106.1"/>
    </source>
</evidence>
<evidence type="ECO:0000256" key="1">
    <source>
        <dbReference type="SAM" id="Phobius"/>
    </source>
</evidence>
<reference evidence="3" key="2">
    <citation type="journal article" date="2018" name="Nat. Commun.">
        <title>Tailed giant Tupanvirus possesses the most complete translational apparatus of the known virosphere.</title>
        <authorList>
            <person name="Abrahao J."/>
            <person name="Silva L."/>
            <person name="Silva L.S."/>
            <person name="Khalil J.Y.B."/>
            <person name="Rodrigues R."/>
            <person name="Arantes T."/>
            <person name="Assis F."/>
            <person name="Boratto P."/>
            <person name="Andrade M."/>
            <person name="Kroon E.G."/>
            <person name="Ribeiro B."/>
            <person name="Bergier I."/>
            <person name="Seligmann H."/>
            <person name="Ghigo E."/>
            <person name="Colson P."/>
            <person name="Levasseur A."/>
            <person name="Kroemer G."/>
            <person name="Raoult D."/>
            <person name="La Scola B."/>
        </authorList>
    </citation>
    <scope>NUCLEOTIDE SEQUENCE [LARGE SCALE GENOMIC DNA]</scope>
    <source>
        <strain evidence="3">Deep ocean</strain>
    </source>
</reference>
<feature type="transmembrane region" description="Helical" evidence="1">
    <location>
        <begin position="6"/>
        <end position="27"/>
    </location>
</feature>
<name>A0A6N1NQ69_9VIRU</name>
<dbReference type="SUPFAM" id="SSF52540">
    <property type="entry name" value="P-loop containing nucleoside triphosphate hydrolases"/>
    <property type="match status" value="1"/>
</dbReference>
<accession>A0A6N1NQ69</accession>
<protein>
    <recommendedName>
        <fullName evidence="2">AAA+ ATPase domain-containing protein</fullName>
    </recommendedName>
</protein>
<dbReference type="InterPro" id="IPR003959">
    <property type="entry name" value="ATPase_AAA_core"/>
</dbReference>
<dbReference type="GO" id="GO:0016887">
    <property type="term" value="F:ATP hydrolysis activity"/>
    <property type="evidence" value="ECO:0007669"/>
    <property type="project" value="InterPro"/>
</dbReference>
<dbReference type="GeneID" id="80517412"/>
<dbReference type="RefSeq" id="YP_010780721.1">
    <property type="nucleotide sequence ID" value="NC_075038.1"/>
</dbReference>
<dbReference type="InterPro" id="IPR027417">
    <property type="entry name" value="P-loop_NTPase"/>
</dbReference>
<keyword evidence="1" id="KW-0812">Transmembrane</keyword>
<sequence length="307" mass="35088">MLSTILMLFLSVISIVWTLPLLLGRLFKLQLFKISASHNVVLALKKLPKRSTIMSEDDPIGWIWGWPYIGYVMETASTGNFGNSSTLSIYIYTTTKFYEGLMSPNKNDTNSKNISNITMWTRTGNFFHLQYSKRQLDVTNFEPLENQKKPIKKIISSYGKKKHNVVYIYGEPGSGKSTVPILLAKELKASLCIAFNPTEPGDTIDLVYNSACPSLENPLILVFEEADIMINKIHNNHIERHKNIPTQVMDKTGFNTFLDWIDRGLYPFMILIMTSNRPVADIDYLDPSYLREGRVNLKLKIDKVHKD</sequence>
<dbReference type="Pfam" id="PF00004">
    <property type="entry name" value="AAA"/>
    <property type="match status" value="1"/>
</dbReference>
<dbReference type="KEGG" id="vg:80517412"/>
<proteinExistence type="predicted"/>
<feature type="domain" description="AAA+ ATPase" evidence="2">
    <location>
        <begin position="162"/>
        <end position="305"/>
    </location>
</feature>
<evidence type="ECO:0000259" key="2">
    <source>
        <dbReference type="SMART" id="SM00382"/>
    </source>
</evidence>
<dbReference type="EMBL" id="MF405918">
    <property type="protein sequence ID" value="QKU34106.1"/>
    <property type="molecule type" value="Genomic_DNA"/>
</dbReference>